<comment type="caution">
    <text evidence="2">The sequence shown here is derived from an EMBL/GenBank/DDBJ whole genome shotgun (WGS) entry which is preliminary data.</text>
</comment>
<dbReference type="RefSeq" id="WP_099137348.1">
    <property type="nucleotide sequence ID" value="NZ_CAWNNJ010000106.1"/>
</dbReference>
<evidence type="ECO:0000256" key="1">
    <source>
        <dbReference type="SAM" id="Phobius"/>
    </source>
</evidence>
<name>A0A2D0INM7_XENBU</name>
<dbReference type="EMBL" id="NIBS01000038">
    <property type="protein sequence ID" value="PHM23410.1"/>
    <property type="molecule type" value="Genomic_DNA"/>
</dbReference>
<organism evidence="2 3">
    <name type="scientific">Xenorhabdus budapestensis</name>
    <dbReference type="NCBI Taxonomy" id="290110"/>
    <lineage>
        <taxon>Bacteria</taxon>
        <taxon>Pseudomonadati</taxon>
        <taxon>Pseudomonadota</taxon>
        <taxon>Gammaproteobacteria</taxon>
        <taxon>Enterobacterales</taxon>
        <taxon>Morganellaceae</taxon>
        <taxon>Xenorhabdus</taxon>
    </lineage>
</organism>
<dbReference type="Proteomes" id="UP000225833">
    <property type="component" value="Unassembled WGS sequence"/>
</dbReference>
<feature type="transmembrane region" description="Helical" evidence="1">
    <location>
        <begin position="7"/>
        <end position="40"/>
    </location>
</feature>
<proteinExistence type="predicted"/>
<reference evidence="2 3" key="1">
    <citation type="journal article" date="2017" name="Nat. Microbiol.">
        <title>Natural product diversity associated with the nematode symbionts Photorhabdus and Xenorhabdus.</title>
        <authorList>
            <person name="Tobias N.J."/>
            <person name="Wolff H."/>
            <person name="Djahanschiri B."/>
            <person name="Grundmann F."/>
            <person name="Kronenwerth M."/>
            <person name="Shi Y.M."/>
            <person name="Simonyi S."/>
            <person name="Grun P."/>
            <person name="Shapiro-Ilan D."/>
            <person name="Pidot S.J."/>
            <person name="Stinear T.P."/>
            <person name="Ebersberger I."/>
            <person name="Bode H.B."/>
        </authorList>
    </citation>
    <scope>NUCLEOTIDE SEQUENCE [LARGE SCALE GENOMIC DNA]</scope>
    <source>
        <strain evidence="2 3">DSM 16342</strain>
    </source>
</reference>
<accession>A0A2D0INM7</accession>
<evidence type="ECO:0000313" key="3">
    <source>
        <dbReference type="Proteomes" id="UP000225833"/>
    </source>
</evidence>
<keyword evidence="1" id="KW-0812">Transmembrane</keyword>
<gene>
    <name evidence="2" type="ORF">Xbud_03592</name>
</gene>
<dbReference type="AlphaFoldDB" id="A0A2D0INM7"/>
<protein>
    <submittedName>
        <fullName evidence="2">Uncharacterized protein</fullName>
    </submittedName>
</protein>
<sequence>MHQKNKQIILFIVASIMWTFSLFLIFIFGFFVGKCVIWLFMNGEFFFSFEYVKKAFRAAIIAGPILGIGTWIAYYHPFKRRR</sequence>
<evidence type="ECO:0000313" key="2">
    <source>
        <dbReference type="EMBL" id="PHM23410.1"/>
    </source>
</evidence>
<keyword evidence="1" id="KW-0472">Membrane</keyword>
<keyword evidence="1" id="KW-1133">Transmembrane helix</keyword>
<feature type="transmembrane region" description="Helical" evidence="1">
    <location>
        <begin position="55"/>
        <end position="75"/>
    </location>
</feature>